<accession>A0A1I3I3U1</accession>
<feature type="signal peptide" evidence="1">
    <location>
        <begin position="1"/>
        <end position="18"/>
    </location>
</feature>
<protein>
    <submittedName>
        <fullName evidence="2">GLPGLI family protein</fullName>
    </submittedName>
</protein>
<dbReference type="InterPro" id="IPR005901">
    <property type="entry name" value="GLPGLI"/>
</dbReference>
<dbReference type="OrthoDB" id="1440774at2"/>
<name>A0A1I3I3U1_9FLAO</name>
<dbReference type="AlphaFoldDB" id="A0A1I3I3U1"/>
<evidence type="ECO:0000313" key="2">
    <source>
        <dbReference type="EMBL" id="SFI42582.1"/>
    </source>
</evidence>
<evidence type="ECO:0000313" key="3">
    <source>
        <dbReference type="Proteomes" id="UP000198931"/>
    </source>
</evidence>
<dbReference type="EMBL" id="FOQT01000004">
    <property type="protein sequence ID" value="SFI42582.1"/>
    <property type="molecule type" value="Genomic_DNA"/>
</dbReference>
<dbReference type="STRING" id="1125876.SAMN05443292_2545"/>
<dbReference type="RefSeq" id="WP_090081332.1">
    <property type="nucleotide sequence ID" value="NZ_FOQT01000004.1"/>
</dbReference>
<reference evidence="2 3" key="1">
    <citation type="submission" date="2016-10" db="EMBL/GenBank/DDBJ databases">
        <authorList>
            <person name="de Groot N.N."/>
        </authorList>
    </citation>
    <scope>NUCLEOTIDE SEQUENCE [LARGE SCALE GENOMIC DNA]</scope>
    <source>
        <strain evidence="2 3">DSM 26000</strain>
    </source>
</reference>
<evidence type="ECO:0000256" key="1">
    <source>
        <dbReference type="SAM" id="SignalP"/>
    </source>
</evidence>
<sequence length="244" mass="28147">MKSKKLLLFILAPYLFFAQTNIKADYVMINTFTKKLDKKEMMKEHPKMAEKYFDNAIELLMNNNDKKAVFQLKIRDSISSFLLQPKNENESGINIAYIISKVAGNYFTNLNTGEIINDKEFKGSAFLVTYTKQDVIWNITNEQKKIGNYECYKANTTYNDVFKDAKIESRPIEAWFCPSIPIKAGPYQFSGLPGLVIIVTDNKTFTTYLQNLELNPKDTEVEKVSEKGKKVTISEYLKYESKNL</sequence>
<organism evidence="2 3">
    <name type="scientific">Halpernia frigidisoli</name>
    <dbReference type="NCBI Taxonomy" id="1125876"/>
    <lineage>
        <taxon>Bacteria</taxon>
        <taxon>Pseudomonadati</taxon>
        <taxon>Bacteroidota</taxon>
        <taxon>Flavobacteriia</taxon>
        <taxon>Flavobacteriales</taxon>
        <taxon>Weeksellaceae</taxon>
        <taxon>Chryseobacterium group</taxon>
        <taxon>Halpernia</taxon>
    </lineage>
</organism>
<feature type="chain" id="PRO_5011698955" evidence="1">
    <location>
        <begin position="19"/>
        <end position="244"/>
    </location>
</feature>
<keyword evidence="1" id="KW-0732">Signal</keyword>
<dbReference type="Proteomes" id="UP000198931">
    <property type="component" value="Unassembled WGS sequence"/>
</dbReference>
<gene>
    <name evidence="2" type="ORF">SAMN05443292_2545</name>
</gene>
<proteinExistence type="predicted"/>
<dbReference type="Pfam" id="PF09697">
    <property type="entry name" value="Porph_ging"/>
    <property type="match status" value="1"/>
</dbReference>
<dbReference type="NCBIfam" id="TIGR01200">
    <property type="entry name" value="GLPGLI"/>
    <property type="match status" value="1"/>
</dbReference>
<keyword evidence="3" id="KW-1185">Reference proteome</keyword>